<comment type="caution">
    <text evidence="2">The sequence shown here is derived from an EMBL/GenBank/DDBJ whole genome shotgun (WGS) entry which is preliminary data.</text>
</comment>
<evidence type="ECO:0000313" key="2">
    <source>
        <dbReference type="EMBL" id="MQM07319.1"/>
    </source>
</evidence>
<evidence type="ECO:0000256" key="1">
    <source>
        <dbReference type="SAM" id="MobiDB-lite"/>
    </source>
</evidence>
<reference evidence="2" key="1">
    <citation type="submission" date="2017-07" db="EMBL/GenBank/DDBJ databases">
        <title>Taro Niue Genome Assembly and Annotation.</title>
        <authorList>
            <person name="Atibalentja N."/>
            <person name="Keating K."/>
            <person name="Fields C.J."/>
        </authorList>
    </citation>
    <scope>NUCLEOTIDE SEQUENCE</scope>
    <source>
        <strain evidence="2">Niue_2</strain>
        <tissue evidence="2">Leaf</tissue>
    </source>
</reference>
<protein>
    <submittedName>
        <fullName evidence="2">Uncharacterized protein</fullName>
    </submittedName>
</protein>
<proteinExistence type="predicted"/>
<sequence>MVTYIKHQVVVTSQSPKIRAASPLRPPRPHLPLNSRHTSAGGALSSSSQLSSPPSIAFLGLVQVVLEDLSSLAEMFLHLPRLPNIPSPTRKPPSSKALSLLFHTFEDSLVSLLRSLLVPEAYRGTASYSYLSRAIGVLASVHKLVDALLSDPVLSGTDEAAVTSYVASSIKLLDVCNAVSAEVERLSRGRLLLLFAVHLLSSSGGAPPPLEKARKAREAIGEWEASAAGPGGVSAAAVDLFRDLVRREAPPRRRATALGRAIYAAEAVSALIAGALVASLGGEVDLAAGTKVSGDFSWGVAFNELRAAFSGEIHCLSEAQTLAASVRSLTSILAEPASDDEGKKGDHLRIAVKELEGAAEVLTEGLDGLGGAVNGLFRALLGARNTAIQSFRLRPNKCK</sequence>
<feature type="compositionally biased region" description="Low complexity" evidence="1">
    <location>
        <begin position="31"/>
        <end position="51"/>
    </location>
</feature>
<accession>A0A843WCF9</accession>
<dbReference type="AlphaFoldDB" id="A0A843WCF9"/>
<evidence type="ECO:0000313" key="3">
    <source>
        <dbReference type="Proteomes" id="UP000652761"/>
    </source>
</evidence>
<name>A0A843WCF9_COLES</name>
<gene>
    <name evidence="2" type="ORF">Taro_040163</name>
</gene>
<dbReference type="Proteomes" id="UP000652761">
    <property type="component" value="Unassembled WGS sequence"/>
</dbReference>
<dbReference type="PANTHER" id="PTHR31509">
    <property type="entry name" value="BPS1-LIKE PROTEIN"/>
    <property type="match status" value="1"/>
</dbReference>
<organism evidence="2 3">
    <name type="scientific">Colocasia esculenta</name>
    <name type="common">Wild taro</name>
    <name type="synonym">Arum esculentum</name>
    <dbReference type="NCBI Taxonomy" id="4460"/>
    <lineage>
        <taxon>Eukaryota</taxon>
        <taxon>Viridiplantae</taxon>
        <taxon>Streptophyta</taxon>
        <taxon>Embryophyta</taxon>
        <taxon>Tracheophyta</taxon>
        <taxon>Spermatophyta</taxon>
        <taxon>Magnoliopsida</taxon>
        <taxon>Liliopsida</taxon>
        <taxon>Araceae</taxon>
        <taxon>Aroideae</taxon>
        <taxon>Colocasieae</taxon>
        <taxon>Colocasia</taxon>
    </lineage>
</organism>
<feature type="region of interest" description="Disordered" evidence="1">
    <location>
        <begin position="16"/>
        <end position="51"/>
    </location>
</feature>
<dbReference type="EMBL" id="NMUH01003847">
    <property type="protein sequence ID" value="MQM07319.1"/>
    <property type="molecule type" value="Genomic_DNA"/>
</dbReference>
<dbReference type="OrthoDB" id="694709at2759"/>
<keyword evidence="3" id="KW-1185">Reference proteome</keyword>